<dbReference type="InterPro" id="IPR050366">
    <property type="entry name" value="BP-dependent_transpt_permease"/>
</dbReference>
<keyword evidence="5 7" id="KW-1133">Transmembrane helix</keyword>
<keyword evidence="3" id="KW-1003">Cell membrane</keyword>
<feature type="transmembrane region" description="Helical" evidence="7">
    <location>
        <begin position="415"/>
        <end position="436"/>
    </location>
</feature>
<gene>
    <name evidence="10" type="ORF">AQI94_16275</name>
</gene>
<dbReference type="Proteomes" id="UP000053039">
    <property type="component" value="Unassembled WGS sequence"/>
</dbReference>
<feature type="transmembrane region" description="Helical" evidence="7">
    <location>
        <begin position="180"/>
        <end position="199"/>
    </location>
</feature>
<accession>A0A124HAA9</accession>
<dbReference type="PANTHER" id="PTHR43386:SF1">
    <property type="entry name" value="D,D-DIPEPTIDE TRANSPORT SYSTEM PERMEASE PROTEIN DDPC-RELATED"/>
    <property type="match status" value="1"/>
</dbReference>
<organism evidence="10 11">
    <name type="scientific">Streptomyces pseudovenezuelae</name>
    <dbReference type="NCBI Taxonomy" id="67350"/>
    <lineage>
        <taxon>Bacteria</taxon>
        <taxon>Bacillati</taxon>
        <taxon>Actinomycetota</taxon>
        <taxon>Actinomycetes</taxon>
        <taxon>Kitasatosporales</taxon>
        <taxon>Streptomycetaceae</taxon>
        <taxon>Streptomyces</taxon>
        <taxon>Streptomyces aurantiacus group</taxon>
    </lineage>
</organism>
<evidence type="ECO:0000256" key="2">
    <source>
        <dbReference type="ARBA" id="ARBA00022448"/>
    </source>
</evidence>
<feature type="region of interest" description="Disordered" evidence="8">
    <location>
        <begin position="571"/>
        <end position="598"/>
    </location>
</feature>
<name>A0A124HAA9_9ACTN</name>
<feature type="transmembrane region" description="Helical" evidence="7">
    <location>
        <begin position="279"/>
        <end position="302"/>
    </location>
</feature>
<evidence type="ECO:0000259" key="9">
    <source>
        <dbReference type="PROSITE" id="PS50928"/>
    </source>
</evidence>
<dbReference type="InterPro" id="IPR035906">
    <property type="entry name" value="MetI-like_sf"/>
</dbReference>
<dbReference type="SUPFAM" id="SSF161098">
    <property type="entry name" value="MetI-like"/>
    <property type="match status" value="1"/>
</dbReference>
<comment type="similarity">
    <text evidence="7">Belongs to the binding-protein-dependent transport system permease family.</text>
</comment>
<keyword evidence="2 7" id="KW-0813">Transport</keyword>
<dbReference type="PANTHER" id="PTHR43386">
    <property type="entry name" value="OLIGOPEPTIDE TRANSPORT SYSTEM PERMEASE PROTEIN APPC"/>
    <property type="match status" value="1"/>
</dbReference>
<dbReference type="PROSITE" id="PS50928">
    <property type="entry name" value="ABC_TM1"/>
    <property type="match status" value="1"/>
</dbReference>
<protein>
    <submittedName>
        <fullName evidence="10">ABC transporter permease</fullName>
    </submittedName>
</protein>
<evidence type="ECO:0000313" key="11">
    <source>
        <dbReference type="Proteomes" id="UP000053039"/>
    </source>
</evidence>
<dbReference type="EMBL" id="LMWM01000016">
    <property type="protein sequence ID" value="KUM87561.1"/>
    <property type="molecule type" value="Genomic_DNA"/>
</dbReference>
<dbReference type="OrthoDB" id="8480309at2"/>
<comment type="caution">
    <text evidence="10">The sequence shown here is derived from an EMBL/GenBank/DDBJ whole genome shotgun (WGS) entry which is preliminary data.</text>
</comment>
<evidence type="ECO:0000256" key="5">
    <source>
        <dbReference type="ARBA" id="ARBA00022989"/>
    </source>
</evidence>
<dbReference type="Gene3D" id="1.10.3720.10">
    <property type="entry name" value="MetI-like"/>
    <property type="match status" value="1"/>
</dbReference>
<feature type="transmembrane region" description="Helical" evidence="7">
    <location>
        <begin position="142"/>
        <end position="168"/>
    </location>
</feature>
<dbReference type="GO" id="GO:0055085">
    <property type="term" value="P:transmembrane transport"/>
    <property type="evidence" value="ECO:0007669"/>
    <property type="project" value="InterPro"/>
</dbReference>
<feature type="transmembrane region" description="Helical" evidence="7">
    <location>
        <begin position="543"/>
        <end position="565"/>
    </location>
</feature>
<dbReference type="GO" id="GO:0005886">
    <property type="term" value="C:plasma membrane"/>
    <property type="evidence" value="ECO:0007669"/>
    <property type="project" value="UniProtKB-SubCell"/>
</dbReference>
<feature type="transmembrane region" description="Helical" evidence="7">
    <location>
        <begin position="95"/>
        <end position="121"/>
    </location>
</feature>
<sequence>MRHHMATLVWRVLLAAALVCGIGLLPWLSRTDPALTVLKARSADRDPTPRVLADIRAQLDLDKGPLHLLGQWLGGLPRGDAGRSWLNGTQVTPTVVQALGVSLLLVTVALVVAAVTAALVCTRTLWLGAHRRLDRRRSGGGASAMLAALPEFLTASVLATVVGVQLGWLPALGWYGPQWTVLPALALGLPAGAVLGRLLDDLLPGAFAEPWTLAAGARGLRGRTVAVKAVRRCLPALLPNLGLFVVGLTAGSVAVEQIYDIPGLGRTTLQAALAQDLPVLQAGALALLLLAAGATGLATLAVRRLTGPALRDGALDSLHRPRRSTRSTLPLVYGGLLTAVVALGLLRDPLALDTGARLRPPSRAHPFGTDALGRDLLARVGHGALDTLLVALAISVTALVVGVLLGLLPRLSGPLVDTVNAVPPVLAALLVTAVAGSGAGTPALAVAAVSWAALAAHTSSLLRQERATSHLAATRALGANRWHLLRYELLPAILPPVTRHALLRLPGVALALASLGFLGLGTQPPAPEWGLLLAENQPYAERAPWAVLAPAAALALLGALAVSAAGGVRWRPRRRAGPRPSAIRTEQPLPARELVEAG</sequence>
<comment type="subcellular location">
    <subcellularLocation>
        <location evidence="1 7">Cell membrane</location>
        <topology evidence="1 7">Multi-pass membrane protein</topology>
    </subcellularLocation>
</comment>
<evidence type="ECO:0000256" key="3">
    <source>
        <dbReference type="ARBA" id="ARBA00022475"/>
    </source>
</evidence>
<evidence type="ECO:0000313" key="10">
    <source>
        <dbReference type="EMBL" id="KUM87561.1"/>
    </source>
</evidence>
<keyword evidence="4 7" id="KW-0812">Transmembrane</keyword>
<evidence type="ECO:0000256" key="7">
    <source>
        <dbReference type="RuleBase" id="RU363032"/>
    </source>
</evidence>
<proteinExistence type="inferred from homology"/>
<keyword evidence="6 7" id="KW-0472">Membrane</keyword>
<evidence type="ECO:0000256" key="1">
    <source>
        <dbReference type="ARBA" id="ARBA00004651"/>
    </source>
</evidence>
<evidence type="ECO:0000256" key="4">
    <source>
        <dbReference type="ARBA" id="ARBA00022692"/>
    </source>
</evidence>
<evidence type="ECO:0000256" key="6">
    <source>
        <dbReference type="ARBA" id="ARBA00023136"/>
    </source>
</evidence>
<dbReference type="RefSeq" id="WP_062229778.1">
    <property type="nucleotide sequence ID" value="NZ_KQ948146.1"/>
</dbReference>
<dbReference type="Pfam" id="PF00528">
    <property type="entry name" value="BPD_transp_1"/>
    <property type="match status" value="2"/>
</dbReference>
<feature type="transmembrane region" description="Helical" evidence="7">
    <location>
        <begin position="237"/>
        <end position="259"/>
    </location>
</feature>
<evidence type="ECO:0000256" key="8">
    <source>
        <dbReference type="SAM" id="MobiDB-lite"/>
    </source>
</evidence>
<dbReference type="InterPro" id="IPR000515">
    <property type="entry name" value="MetI-like"/>
</dbReference>
<feature type="domain" description="ABC transmembrane type-1" evidence="9">
    <location>
        <begin position="384"/>
        <end position="566"/>
    </location>
</feature>
<reference evidence="10 11" key="1">
    <citation type="submission" date="2015-10" db="EMBL/GenBank/DDBJ databases">
        <title>Draft genome sequence of Streptomyces pseudovenezuelae DSM 40212, type strain for the species Streptomyces pseudovenezuelae.</title>
        <authorList>
            <person name="Ruckert C."/>
            <person name="Winkler A."/>
            <person name="Kalinowski J."/>
            <person name="Kampfer P."/>
            <person name="Glaeser S."/>
        </authorList>
    </citation>
    <scope>NUCLEOTIDE SEQUENCE [LARGE SCALE GENOMIC DNA]</scope>
    <source>
        <strain evidence="10 11">DSM 40212</strain>
    </source>
</reference>
<dbReference type="CDD" id="cd06261">
    <property type="entry name" value="TM_PBP2"/>
    <property type="match status" value="1"/>
</dbReference>
<feature type="transmembrane region" description="Helical" evidence="7">
    <location>
        <begin position="501"/>
        <end position="523"/>
    </location>
</feature>
<feature type="transmembrane region" description="Helical" evidence="7">
    <location>
        <begin position="388"/>
        <end position="408"/>
    </location>
</feature>
<dbReference type="AlphaFoldDB" id="A0A124HAA9"/>